<feature type="chain" id="PRO_5020893788" description="GH16 domain-containing protein" evidence="2">
    <location>
        <begin position="22"/>
        <end position="355"/>
    </location>
</feature>
<dbReference type="OrthoDB" id="192832at2759"/>
<keyword evidence="2" id="KW-0732">Signal</keyword>
<evidence type="ECO:0000256" key="1">
    <source>
        <dbReference type="SAM" id="Phobius"/>
    </source>
</evidence>
<keyword evidence="5" id="KW-1185">Reference proteome</keyword>
<evidence type="ECO:0000259" key="3">
    <source>
        <dbReference type="PROSITE" id="PS51762"/>
    </source>
</evidence>
<dbReference type="InterPro" id="IPR000757">
    <property type="entry name" value="Beta-glucanase-like"/>
</dbReference>
<evidence type="ECO:0000256" key="2">
    <source>
        <dbReference type="SAM" id="SignalP"/>
    </source>
</evidence>
<dbReference type="InterPro" id="IPR013320">
    <property type="entry name" value="ConA-like_dom_sf"/>
</dbReference>
<gene>
    <name evidence="4" type="ORF">EW145_g3245</name>
</gene>
<organism evidence="4 5">
    <name type="scientific">Phellinidium pouzarii</name>
    <dbReference type="NCBI Taxonomy" id="167371"/>
    <lineage>
        <taxon>Eukaryota</taxon>
        <taxon>Fungi</taxon>
        <taxon>Dikarya</taxon>
        <taxon>Basidiomycota</taxon>
        <taxon>Agaricomycotina</taxon>
        <taxon>Agaricomycetes</taxon>
        <taxon>Hymenochaetales</taxon>
        <taxon>Hymenochaetaceae</taxon>
        <taxon>Phellinidium</taxon>
    </lineage>
</organism>
<keyword evidence="1" id="KW-0812">Transmembrane</keyword>
<dbReference type="GO" id="GO:0004553">
    <property type="term" value="F:hydrolase activity, hydrolyzing O-glycosyl compounds"/>
    <property type="evidence" value="ECO:0007669"/>
    <property type="project" value="InterPro"/>
</dbReference>
<accession>A0A4S4L9B2</accession>
<dbReference type="CDD" id="cd02181">
    <property type="entry name" value="GH16_fungal_Lam16A_glucanase"/>
    <property type="match status" value="1"/>
</dbReference>
<dbReference type="AlphaFoldDB" id="A0A4S4L9B2"/>
<evidence type="ECO:0000313" key="5">
    <source>
        <dbReference type="Proteomes" id="UP000308199"/>
    </source>
</evidence>
<dbReference type="SUPFAM" id="SSF49899">
    <property type="entry name" value="Concanavalin A-like lectins/glucanases"/>
    <property type="match status" value="1"/>
</dbReference>
<dbReference type="InterPro" id="IPR050546">
    <property type="entry name" value="Glycosyl_Hydrlase_16"/>
</dbReference>
<protein>
    <recommendedName>
        <fullName evidence="3">GH16 domain-containing protein</fullName>
    </recommendedName>
</protein>
<keyword evidence="1" id="KW-1133">Transmembrane helix</keyword>
<reference evidence="4 5" key="1">
    <citation type="submission" date="2019-02" db="EMBL/GenBank/DDBJ databases">
        <title>Genome sequencing of the rare red list fungi Phellinidium pouzarii.</title>
        <authorList>
            <person name="Buettner E."/>
            <person name="Kellner H."/>
        </authorList>
    </citation>
    <scope>NUCLEOTIDE SEQUENCE [LARGE SCALE GENOMIC DNA]</scope>
    <source>
        <strain evidence="4 5">DSM 108285</strain>
    </source>
</reference>
<dbReference type="Gene3D" id="2.60.120.200">
    <property type="match status" value="1"/>
</dbReference>
<feature type="transmembrane region" description="Helical" evidence="1">
    <location>
        <begin position="335"/>
        <end position="354"/>
    </location>
</feature>
<feature type="signal peptide" evidence="2">
    <location>
        <begin position="1"/>
        <end position="21"/>
    </location>
</feature>
<feature type="domain" description="GH16" evidence="3">
    <location>
        <begin position="19"/>
        <end position="321"/>
    </location>
</feature>
<comment type="caution">
    <text evidence="4">The sequence shown here is derived from an EMBL/GenBank/DDBJ whole genome shotgun (WGS) entry which is preliminary data.</text>
</comment>
<proteinExistence type="predicted"/>
<keyword evidence="1" id="KW-0472">Membrane</keyword>
<sequence length="355" mass="37811">MFCCSALLGLTTLTLSSTAEAANLTLSTEYSGRSFFSAWTFYSGPDTNTTGNVLYQSFEQATSSKLAFVNDAGNAIIKVDNTTSGVGDPNFGRPSVKMYSNATVSQGSLVVMDALHVPYGCSVWPAFWMQGSNWPVDGEIDMFENVNQATNNRYTLHTTDGCTHPDNSSSSSIETGTVISTDCFNATADNQGCSVQDPSTSSYGAGFASNGGGVYAMLWDDDISVWFFSRSSIPTDIASPNPDNWGTPTAFWPKSSCDASKFFKDQTLIFDITLCGNFAGEAAVFAQTCSGTCTDLVQTPSNYDTAYFEVQYVRVFTGEPLSSAARASGITSTTVLSIGVAALVSVFGSFLTAYF</sequence>
<dbReference type="PANTHER" id="PTHR10963">
    <property type="entry name" value="GLYCOSYL HYDROLASE-RELATED"/>
    <property type="match status" value="1"/>
</dbReference>
<dbReference type="GO" id="GO:0009251">
    <property type="term" value="P:glucan catabolic process"/>
    <property type="evidence" value="ECO:0007669"/>
    <property type="project" value="TreeGrafter"/>
</dbReference>
<dbReference type="EMBL" id="SGPK01000133">
    <property type="protein sequence ID" value="THH07641.1"/>
    <property type="molecule type" value="Genomic_DNA"/>
</dbReference>
<dbReference type="PROSITE" id="PS51762">
    <property type="entry name" value="GH16_2"/>
    <property type="match status" value="1"/>
</dbReference>
<dbReference type="PANTHER" id="PTHR10963:SF24">
    <property type="entry name" value="GLYCOSIDASE C21B10.07-RELATED"/>
    <property type="match status" value="1"/>
</dbReference>
<evidence type="ECO:0000313" key="4">
    <source>
        <dbReference type="EMBL" id="THH07641.1"/>
    </source>
</evidence>
<name>A0A4S4L9B2_9AGAM</name>
<dbReference type="Pfam" id="PF26113">
    <property type="entry name" value="GH16_XgeA"/>
    <property type="match status" value="1"/>
</dbReference>
<dbReference type="Proteomes" id="UP000308199">
    <property type="component" value="Unassembled WGS sequence"/>
</dbReference>